<name>A0A3L6EPY7_MAIZE</name>
<reference evidence="1" key="1">
    <citation type="journal article" date="2018" name="Nat. Genet.">
        <title>Extensive intraspecific gene order and gene structural variations between Mo17 and other maize genomes.</title>
        <authorList>
            <person name="Sun S."/>
            <person name="Zhou Y."/>
            <person name="Chen J."/>
            <person name="Shi J."/>
            <person name="Zhao H."/>
            <person name="Zhao H."/>
            <person name="Song W."/>
            <person name="Zhang M."/>
            <person name="Cui Y."/>
            <person name="Dong X."/>
            <person name="Liu H."/>
            <person name="Ma X."/>
            <person name="Jiao Y."/>
            <person name="Wang B."/>
            <person name="Wei X."/>
            <person name="Stein J.C."/>
            <person name="Glaubitz J.C."/>
            <person name="Lu F."/>
            <person name="Yu G."/>
            <person name="Liang C."/>
            <person name="Fengler K."/>
            <person name="Li B."/>
            <person name="Rafalski A."/>
            <person name="Schnable P.S."/>
            <person name="Ware D.H."/>
            <person name="Buckler E.S."/>
            <person name="Lai J."/>
        </authorList>
    </citation>
    <scope>NUCLEOTIDE SEQUENCE [LARGE SCALE GENOMIC DNA]</scope>
    <source>
        <tissue evidence="1">Seedling</tissue>
    </source>
</reference>
<comment type="caution">
    <text evidence="1">The sequence shown here is derived from an EMBL/GenBank/DDBJ whole genome shotgun (WGS) entry which is preliminary data.</text>
</comment>
<evidence type="ECO:0000313" key="1">
    <source>
        <dbReference type="EMBL" id="PWZ21407.1"/>
    </source>
</evidence>
<protein>
    <submittedName>
        <fullName evidence="1">Uncharacterized protein</fullName>
    </submittedName>
</protein>
<dbReference type="Proteomes" id="UP000251960">
    <property type="component" value="Chromosome 5"/>
</dbReference>
<sequence length="9" mass="1005">MATGRVKSR</sequence>
<proteinExistence type="predicted"/>
<organism evidence="1">
    <name type="scientific">Zea mays</name>
    <name type="common">Maize</name>
    <dbReference type="NCBI Taxonomy" id="4577"/>
    <lineage>
        <taxon>Eukaryota</taxon>
        <taxon>Viridiplantae</taxon>
        <taxon>Streptophyta</taxon>
        <taxon>Embryophyta</taxon>
        <taxon>Tracheophyta</taxon>
        <taxon>Spermatophyta</taxon>
        <taxon>Magnoliopsida</taxon>
        <taxon>Liliopsida</taxon>
        <taxon>Poales</taxon>
        <taxon>Poaceae</taxon>
        <taxon>PACMAD clade</taxon>
        <taxon>Panicoideae</taxon>
        <taxon>Andropogonodae</taxon>
        <taxon>Andropogoneae</taxon>
        <taxon>Tripsacinae</taxon>
        <taxon>Zea</taxon>
    </lineage>
</organism>
<dbReference type="EMBL" id="NCVQ01000006">
    <property type="protein sequence ID" value="PWZ21407.1"/>
    <property type="molecule type" value="Genomic_DNA"/>
</dbReference>
<gene>
    <name evidence="1" type="ORF">Zm00014a_005049</name>
</gene>
<accession>A0A3L6EPY7</accession>